<organism evidence="2 3">
    <name type="scientific">Thanatephorus cucumeris (strain AG1-IB / isolate 7/3/14)</name>
    <name type="common">Lettuce bottom rot fungus</name>
    <name type="synonym">Rhizoctonia solani</name>
    <dbReference type="NCBI Taxonomy" id="1108050"/>
    <lineage>
        <taxon>Eukaryota</taxon>
        <taxon>Fungi</taxon>
        <taxon>Dikarya</taxon>
        <taxon>Basidiomycota</taxon>
        <taxon>Agaricomycotina</taxon>
        <taxon>Agaricomycetes</taxon>
        <taxon>Cantharellales</taxon>
        <taxon>Ceratobasidiaceae</taxon>
        <taxon>Rhizoctonia</taxon>
        <taxon>Rhizoctonia solani AG-1</taxon>
    </lineage>
</organism>
<proteinExistence type="predicted"/>
<reference evidence="2 3" key="1">
    <citation type="journal article" date="2013" name="J. Biotechnol.">
        <title>Establishment and interpretation of the genome sequence of the phytopathogenic fungus Rhizoctonia solani AG1-IB isolate 7/3/14.</title>
        <authorList>
            <person name="Wibberg D.W."/>
            <person name="Jelonek L.J."/>
            <person name="Rupp O.R."/>
            <person name="Hennig M.H."/>
            <person name="Eikmeyer F.E."/>
            <person name="Goesmann A.G."/>
            <person name="Hartmann A.H."/>
            <person name="Borriss R.B."/>
            <person name="Grosch R.G."/>
            <person name="Puehler A.P."/>
            <person name="Schlueter A.S."/>
        </authorList>
    </citation>
    <scope>NUCLEOTIDE SEQUENCE [LARGE SCALE GENOMIC DNA]</scope>
    <source>
        <strain evidence="3">AG1-IB / isolate 7/3/14</strain>
    </source>
</reference>
<feature type="region of interest" description="Disordered" evidence="1">
    <location>
        <begin position="161"/>
        <end position="220"/>
    </location>
</feature>
<dbReference type="HOGENOM" id="CLU_984132_0_0_1"/>
<dbReference type="AlphaFoldDB" id="M5CEL8"/>
<name>M5CEL8_THACB</name>
<protein>
    <submittedName>
        <fullName evidence="2">Uncharacterized protein</fullName>
    </submittedName>
</protein>
<evidence type="ECO:0000256" key="1">
    <source>
        <dbReference type="SAM" id="MobiDB-lite"/>
    </source>
</evidence>
<dbReference type="EMBL" id="CAOJ01017366">
    <property type="protein sequence ID" value="CCO37625.1"/>
    <property type="molecule type" value="Genomic_DNA"/>
</dbReference>
<feature type="compositionally biased region" description="Low complexity" evidence="1">
    <location>
        <begin position="188"/>
        <end position="207"/>
    </location>
</feature>
<gene>
    <name evidence="2" type="ORF">BN14_11782</name>
</gene>
<sequence length="283" mass="30449">MPWTTRMKGMNSQTSLDLANSFATYLPPPLPPPTPTPAPRKTGKWASCAASEPVSSGTNPNPYLTDFETALSRRIPPKGFLANQPADQHLSQWFSHAALYCVALFSPTANIKPEDLDLSNGEGAVNGLRIVLLDQINKLDDLVGKAKLRLCKNCLTTPATPAPNRSYTEVATQVAAPPSLQPPPKPKNTPARKPPSSLNPAPASAGLPPKPTGLVQAKKSQPVVTPTPVWLVIRFGGKTPQEVRGTSQIDLFRKISSMLDVHPAHKDVAILGAHWNKSVSYRL</sequence>
<accession>M5CEL8</accession>
<dbReference type="Proteomes" id="UP000012065">
    <property type="component" value="Unassembled WGS sequence"/>
</dbReference>
<evidence type="ECO:0000313" key="2">
    <source>
        <dbReference type="EMBL" id="CCO37625.1"/>
    </source>
</evidence>
<evidence type="ECO:0000313" key="3">
    <source>
        <dbReference type="Proteomes" id="UP000012065"/>
    </source>
</evidence>
<feature type="compositionally biased region" description="Polar residues" evidence="1">
    <location>
        <begin position="161"/>
        <end position="171"/>
    </location>
</feature>
<feature type="compositionally biased region" description="Pro residues" evidence="1">
    <location>
        <begin position="26"/>
        <end position="38"/>
    </location>
</feature>
<feature type="region of interest" description="Disordered" evidence="1">
    <location>
        <begin position="22"/>
        <end position="61"/>
    </location>
</feature>
<comment type="caution">
    <text evidence="2">The sequence shown here is derived from an EMBL/GenBank/DDBJ whole genome shotgun (WGS) entry which is preliminary data.</text>
</comment>